<name>A0ABP4JPE1_9MICO</name>
<dbReference type="PANTHER" id="PTHR48050:SF13">
    <property type="entry name" value="STEROL 3-BETA-GLUCOSYLTRANSFERASE UGT80A2"/>
    <property type="match status" value="1"/>
</dbReference>
<dbReference type="Gene3D" id="3.40.50.2000">
    <property type="entry name" value="Glycogen Phosphorylase B"/>
    <property type="match status" value="2"/>
</dbReference>
<dbReference type="InterPro" id="IPR010610">
    <property type="entry name" value="EryCIII-like_C"/>
</dbReference>
<protein>
    <submittedName>
        <fullName evidence="2">Glycosyltransferase</fullName>
    </submittedName>
</protein>
<organism evidence="2 3">
    <name type="scientific">Agrococcus citreus</name>
    <dbReference type="NCBI Taxonomy" id="84643"/>
    <lineage>
        <taxon>Bacteria</taxon>
        <taxon>Bacillati</taxon>
        <taxon>Actinomycetota</taxon>
        <taxon>Actinomycetes</taxon>
        <taxon>Micrococcales</taxon>
        <taxon>Microbacteriaceae</taxon>
        <taxon>Agrococcus</taxon>
    </lineage>
</organism>
<dbReference type="Proteomes" id="UP001501266">
    <property type="component" value="Unassembled WGS sequence"/>
</dbReference>
<dbReference type="SUPFAM" id="SSF53756">
    <property type="entry name" value="UDP-Glycosyltransferase/glycogen phosphorylase"/>
    <property type="match status" value="1"/>
</dbReference>
<gene>
    <name evidence="2" type="ORF">GCM10009640_20810</name>
</gene>
<dbReference type="RefSeq" id="WP_343920132.1">
    <property type="nucleotide sequence ID" value="NZ_BAAAKK010000005.1"/>
</dbReference>
<evidence type="ECO:0000313" key="3">
    <source>
        <dbReference type="Proteomes" id="UP001501266"/>
    </source>
</evidence>
<evidence type="ECO:0000313" key="2">
    <source>
        <dbReference type="EMBL" id="GAA1424483.1"/>
    </source>
</evidence>
<reference evidence="3" key="1">
    <citation type="journal article" date="2019" name="Int. J. Syst. Evol. Microbiol.">
        <title>The Global Catalogue of Microorganisms (GCM) 10K type strain sequencing project: providing services to taxonomists for standard genome sequencing and annotation.</title>
        <authorList>
            <consortium name="The Broad Institute Genomics Platform"/>
            <consortium name="The Broad Institute Genome Sequencing Center for Infectious Disease"/>
            <person name="Wu L."/>
            <person name="Ma J."/>
        </authorList>
    </citation>
    <scope>NUCLEOTIDE SEQUENCE [LARGE SCALE GENOMIC DNA]</scope>
    <source>
        <strain evidence="3">JCM 12398</strain>
    </source>
</reference>
<dbReference type="CDD" id="cd03784">
    <property type="entry name" value="GT1_Gtf-like"/>
    <property type="match status" value="1"/>
</dbReference>
<dbReference type="InterPro" id="IPR050426">
    <property type="entry name" value="Glycosyltransferase_28"/>
</dbReference>
<dbReference type="EMBL" id="BAAAKK010000005">
    <property type="protein sequence ID" value="GAA1424483.1"/>
    <property type="molecule type" value="Genomic_DNA"/>
</dbReference>
<dbReference type="InterPro" id="IPR002213">
    <property type="entry name" value="UDP_glucos_trans"/>
</dbReference>
<feature type="domain" description="Erythromycin biosynthesis protein CIII-like C-terminal" evidence="1">
    <location>
        <begin position="272"/>
        <end position="388"/>
    </location>
</feature>
<dbReference type="Pfam" id="PF06722">
    <property type="entry name" value="EryCIII-like_C"/>
    <property type="match status" value="1"/>
</dbReference>
<comment type="caution">
    <text evidence="2">The sequence shown here is derived from an EMBL/GenBank/DDBJ whole genome shotgun (WGS) entry which is preliminary data.</text>
</comment>
<dbReference type="PANTHER" id="PTHR48050">
    <property type="entry name" value="STEROL 3-BETA-GLUCOSYLTRANSFERASE"/>
    <property type="match status" value="1"/>
</dbReference>
<evidence type="ECO:0000259" key="1">
    <source>
        <dbReference type="Pfam" id="PF06722"/>
    </source>
</evidence>
<sequence length="412" mass="44780">MAIIAAYMSPSIGHLYPFVGVLLELQERGHRIHFRTLRREVPRLRALGFEVDAIDPRLELVELDDWRTRPLFEGLVGVIETFAARAEFGAPDLRSLVRAAEPDLVITDINAWGAAAAAEASGLPWVSLAPYTPFVRSEGLPPPGPGLRPDPSALGRMRDAAARRLVLDRAEQHVLRRRNELRARLAGLPPLESADAVFRRAPMTLVTTAEPLEYSHVDWEPDLQLVGDTSWEPAAPQPEWLRAIDGPIVLVTSSSEFQRDSAIIRTAFEALADEPVTVVATMPAGIEPGIHVPPNGRLVEFTPHGPVLDRAVCVITHASLGVTQKALLRGVPVVAVPWGRDQFEVAARVEHAHAGVRVPRRALSPQRLRDAVTRARAMRAGAQAVAAGLEAAGGAARAATLVEQHLDERVSK</sequence>
<proteinExistence type="predicted"/>
<accession>A0ABP4JPE1</accession>
<keyword evidence="3" id="KW-1185">Reference proteome</keyword>